<dbReference type="GO" id="GO:0046872">
    <property type="term" value="F:metal ion binding"/>
    <property type="evidence" value="ECO:0007669"/>
    <property type="project" value="UniProtKB-KW"/>
</dbReference>
<dbReference type="GO" id="GO:0016787">
    <property type="term" value="F:hydrolase activity"/>
    <property type="evidence" value="ECO:0007669"/>
    <property type="project" value="UniProtKB-KW"/>
</dbReference>
<evidence type="ECO:0000256" key="2">
    <source>
        <dbReference type="ARBA" id="ARBA00022723"/>
    </source>
</evidence>
<keyword evidence="4" id="KW-0862">Zinc</keyword>
<feature type="domain" description="Metallo-beta-lactamase" evidence="5">
    <location>
        <begin position="15"/>
        <end position="201"/>
    </location>
</feature>
<keyword evidence="3" id="KW-0378">Hydrolase</keyword>
<dbReference type="PANTHER" id="PTHR46233">
    <property type="entry name" value="HYDROXYACYLGLUTATHIONE HYDROLASE GLOC"/>
    <property type="match status" value="1"/>
</dbReference>
<protein>
    <submittedName>
        <fullName evidence="6">MBL fold metallo-hydrolase</fullName>
    </submittedName>
</protein>
<dbReference type="RefSeq" id="WP_227319654.1">
    <property type="nucleotide sequence ID" value="NZ_JAESVB010000001.1"/>
</dbReference>
<accession>A0A963YNQ3</accession>
<reference evidence="6" key="1">
    <citation type="journal article" date="2021" name="Microorganisms">
        <title>Acidisoma silvae sp. nov. and Acidisomacellulosilytica sp. nov., Two Acidophilic Bacteria Isolated from Decaying Wood, Hydrolyzing Cellulose and Producing Poly-3-hydroxybutyrate.</title>
        <authorList>
            <person name="Mieszkin S."/>
            <person name="Pouder E."/>
            <person name="Uroz S."/>
            <person name="Simon-Colin C."/>
            <person name="Alain K."/>
        </authorList>
    </citation>
    <scope>NUCLEOTIDE SEQUENCE</scope>
    <source>
        <strain evidence="6">HW T2.11</strain>
    </source>
</reference>
<evidence type="ECO:0000256" key="4">
    <source>
        <dbReference type="ARBA" id="ARBA00022833"/>
    </source>
</evidence>
<dbReference type="PANTHER" id="PTHR46233:SF3">
    <property type="entry name" value="HYDROXYACYLGLUTATHIONE HYDROLASE GLOC"/>
    <property type="match status" value="1"/>
</dbReference>
<evidence type="ECO:0000256" key="1">
    <source>
        <dbReference type="ARBA" id="ARBA00001947"/>
    </source>
</evidence>
<reference evidence="6" key="2">
    <citation type="submission" date="2021-01" db="EMBL/GenBank/DDBJ databases">
        <authorList>
            <person name="Mieszkin S."/>
            <person name="Pouder E."/>
            <person name="Alain K."/>
        </authorList>
    </citation>
    <scope>NUCLEOTIDE SEQUENCE</scope>
    <source>
        <strain evidence="6">HW T2.11</strain>
    </source>
</reference>
<dbReference type="SUPFAM" id="SSF56281">
    <property type="entry name" value="Metallo-hydrolase/oxidoreductase"/>
    <property type="match status" value="1"/>
</dbReference>
<keyword evidence="7" id="KW-1185">Reference proteome</keyword>
<organism evidence="6 7">
    <name type="scientific">Acidisoma silvae</name>
    <dbReference type="NCBI Taxonomy" id="2802396"/>
    <lineage>
        <taxon>Bacteria</taxon>
        <taxon>Pseudomonadati</taxon>
        <taxon>Pseudomonadota</taxon>
        <taxon>Alphaproteobacteria</taxon>
        <taxon>Acetobacterales</taxon>
        <taxon>Acidocellaceae</taxon>
        <taxon>Acidisoma</taxon>
    </lineage>
</organism>
<dbReference type="EMBL" id="JAESVB010000001">
    <property type="protein sequence ID" value="MCB8873998.1"/>
    <property type="molecule type" value="Genomic_DNA"/>
</dbReference>
<evidence type="ECO:0000259" key="5">
    <source>
        <dbReference type="SMART" id="SM00849"/>
    </source>
</evidence>
<dbReference type="CDD" id="cd07737">
    <property type="entry name" value="YcbL-like_MBL-fold"/>
    <property type="match status" value="1"/>
</dbReference>
<dbReference type="Proteomes" id="UP000708298">
    <property type="component" value="Unassembled WGS sequence"/>
</dbReference>
<name>A0A963YNQ3_9PROT</name>
<dbReference type="SMART" id="SM00849">
    <property type="entry name" value="Lactamase_B"/>
    <property type="match status" value="1"/>
</dbReference>
<comment type="cofactor">
    <cofactor evidence="1">
        <name>Zn(2+)</name>
        <dbReference type="ChEBI" id="CHEBI:29105"/>
    </cofactor>
</comment>
<keyword evidence="2" id="KW-0479">Metal-binding</keyword>
<evidence type="ECO:0000313" key="6">
    <source>
        <dbReference type="EMBL" id="MCB8873998.1"/>
    </source>
</evidence>
<dbReference type="AlphaFoldDB" id="A0A963YNQ3"/>
<dbReference type="InterPro" id="IPR001279">
    <property type="entry name" value="Metallo-B-lactamas"/>
</dbReference>
<evidence type="ECO:0000313" key="7">
    <source>
        <dbReference type="Proteomes" id="UP000708298"/>
    </source>
</evidence>
<dbReference type="Gene3D" id="3.60.15.10">
    <property type="entry name" value="Ribonuclease Z/Hydroxyacylglutathione hydrolase-like"/>
    <property type="match status" value="1"/>
</dbReference>
<dbReference type="Pfam" id="PF00753">
    <property type="entry name" value="Lactamase_B"/>
    <property type="match status" value="1"/>
</dbReference>
<dbReference type="InterPro" id="IPR051453">
    <property type="entry name" value="MBL_Glyoxalase_II"/>
</dbReference>
<dbReference type="InterPro" id="IPR036866">
    <property type="entry name" value="RibonucZ/Hydroxyglut_hydro"/>
</dbReference>
<sequence length="221" mass="24044">MSQLKLAVEQVTPFRQNCTIIWDDATKHGVVVDPGGDIDRVLETITGFGLHIDQILLTHGHIDHAGGAARLRDELSTIAGVPVPIWGPSEEDKFLLDGLQVTGEGYGIADARAVTPDRWLHEGDHVVIAGHKFEVLHCPGHTPGHIVFLDRQLGFGIFGDVLFRGSVGRTDFPYGDSEALLTAIRTKLLPLDDNFVFLCGHGARSTIGQERKTNPFVGEQA</sequence>
<evidence type="ECO:0000256" key="3">
    <source>
        <dbReference type="ARBA" id="ARBA00022801"/>
    </source>
</evidence>
<gene>
    <name evidence="6" type="ORF">ASILVAE211_02300</name>
</gene>
<comment type="caution">
    <text evidence="6">The sequence shown here is derived from an EMBL/GenBank/DDBJ whole genome shotgun (WGS) entry which is preliminary data.</text>
</comment>
<proteinExistence type="predicted"/>